<organism evidence="2">
    <name type="scientific">Solanum chacoense</name>
    <name type="common">Chaco potato</name>
    <dbReference type="NCBI Taxonomy" id="4108"/>
    <lineage>
        <taxon>Eukaryota</taxon>
        <taxon>Viridiplantae</taxon>
        <taxon>Streptophyta</taxon>
        <taxon>Embryophyta</taxon>
        <taxon>Tracheophyta</taxon>
        <taxon>Spermatophyta</taxon>
        <taxon>Magnoliopsida</taxon>
        <taxon>eudicotyledons</taxon>
        <taxon>Gunneridae</taxon>
        <taxon>Pentapetalae</taxon>
        <taxon>asterids</taxon>
        <taxon>lamiids</taxon>
        <taxon>Solanales</taxon>
        <taxon>Solanaceae</taxon>
        <taxon>Solanoideae</taxon>
        <taxon>Solaneae</taxon>
        <taxon>Solanum</taxon>
    </lineage>
</organism>
<keyword evidence="1" id="KW-0472">Membrane</keyword>
<accession>A0A0V0GWK0</accession>
<proteinExistence type="predicted"/>
<reference evidence="2" key="1">
    <citation type="submission" date="2015-12" db="EMBL/GenBank/DDBJ databases">
        <title>Gene expression during late stages of embryo sac development: a critical building block for successful pollen-pistil interactions.</title>
        <authorList>
            <person name="Liu Y."/>
            <person name="Joly V."/>
            <person name="Sabar M."/>
            <person name="Matton D.P."/>
        </authorList>
    </citation>
    <scope>NUCLEOTIDE SEQUENCE</scope>
</reference>
<keyword evidence="1" id="KW-0812">Transmembrane</keyword>
<keyword evidence="1" id="KW-1133">Transmembrane helix</keyword>
<evidence type="ECO:0000313" key="2">
    <source>
        <dbReference type="EMBL" id="JAP12135.1"/>
    </source>
</evidence>
<dbReference type="EMBL" id="GEDG01030077">
    <property type="protein sequence ID" value="JAP12135.1"/>
    <property type="molecule type" value="Transcribed_RNA"/>
</dbReference>
<dbReference type="AlphaFoldDB" id="A0A0V0GWK0"/>
<protein>
    <submittedName>
        <fullName evidence="2">Putative ovule protein</fullName>
    </submittedName>
</protein>
<feature type="transmembrane region" description="Helical" evidence="1">
    <location>
        <begin position="22"/>
        <end position="52"/>
    </location>
</feature>
<sequence>DDPIVYKYSANFKSLDSGVRYLFSYILVATCLSSLLPFLVVVTLFILVGWMCRSCGDTGMDVQIWEFQSEVDQHVILCHLFGLFGSCNAIWILSEL</sequence>
<evidence type="ECO:0000256" key="1">
    <source>
        <dbReference type="SAM" id="Phobius"/>
    </source>
</evidence>
<name>A0A0V0GWK0_SOLCH</name>
<feature type="non-terminal residue" evidence="2">
    <location>
        <position position="1"/>
    </location>
</feature>